<dbReference type="Proteomes" id="UP000006299">
    <property type="component" value="Chromosome"/>
</dbReference>
<evidence type="ECO:0000259" key="1">
    <source>
        <dbReference type="Pfam" id="PF03235"/>
    </source>
</evidence>
<evidence type="ECO:0000259" key="2">
    <source>
        <dbReference type="Pfam" id="PF07510"/>
    </source>
</evidence>
<gene>
    <name evidence="3" type="ordered locus">C270_03845</name>
</gene>
<reference evidence="3 4" key="1">
    <citation type="journal article" date="2012" name="J. Bacteriol.">
        <title>Complete genome sequence of Leuconostoc carnosum strain JB16, isolated from Kimchi.</title>
        <authorList>
            <person name="Jung J.Y."/>
            <person name="Lee S.H."/>
            <person name="Jeon C.O."/>
        </authorList>
    </citation>
    <scope>NUCLEOTIDE SEQUENCE [LARGE SCALE GENOMIC DNA]</scope>
    <source>
        <strain evidence="3 4">JB16</strain>
    </source>
</reference>
<dbReference type="Pfam" id="PF07510">
    <property type="entry name" value="GmrSD_C"/>
    <property type="match status" value="1"/>
</dbReference>
<dbReference type="HOGENOM" id="CLU_011736_6_4_9"/>
<dbReference type="STRING" id="1229758.C270_03845"/>
<name>K0DA04_LEUCJ</name>
<dbReference type="Pfam" id="PF03235">
    <property type="entry name" value="GmrSD_N"/>
    <property type="match status" value="1"/>
</dbReference>
<dbReference type="InterPro" id="IPR011089">
    <property type="entry name" value="GmrSD_C"/>
</dbReference>
<dbReference type="RefSeq" id="WP_014974292.1">
    <property type="nucleotide sequence ID" value="NC_018673.1"/>
</dbReference>
<dbReference type="PANTHER" id="PTHR35149">
    <property type="entry name" value="SLL5132 PROTEIN"/>
    <property type="match status" value="1"/>
</dbReference>
<evidence type="ECO:0000313" key="3">
    <source>
        <dbReference type="EMBL" id="AFT81680.1"/>
    </source>
</evidence>
<proteinExistence type="predicted"/>
<accession>K0DA04</accession>
<evidence type="ECO:0000313" key="4">
    <source>
        <dbReference type="Proteomes" id="UP000006299"/>
    </source>
</evidence>
<sequence>MQRNDIKSDPQNIELFFGRNEFYIPSYQRPYAWQISQCEQLVEDIETHQENFDAGTQDNYFFGAILIAQESGEEHDVTLIDGQQRTTSFMLLLKASLIKIKSELHKLNDDTLDDAKLIEKLTELKNKIISMIYNLGEDEYYLYKKDKYALQKTDTKYFNDSVSELYATDMMTILINENMEAIRDQVIKLARKQKDNKYSNYYKNFRFFHEYCSKLTNTQIRDFTTHLIEYCQVITITSFNTDQAINIFNSLNGTGVPLTPIEVIVSKTTAKAMDRKLFEKNWQNIVKKSDNSPVNLNLLMTHYIFMQLAAQHGSMSRNPGIRAFFAENKTLLNNDVQFTSDLDKLLDVITGFYNTELGQILTKFNSNFLPFVSSYLFYRNDDAYLSYLLRLSAVLEITDFAYGNSRFKGFLERINLKYSQVDTVSEQELLKEIKQNIVENFNKDDIEQSLTDSGVPNSLIILNEYLYAQEQQIPFDLTSNPDIEHIMPQSGYNRANIIQDANLTDQEEFHEYVEKIGNKILLESEINRGLGDAWFRTKKQNVLSNHGYKGSKYPIAQGLVDYPKDTWNRDDIDQNTKKAAQRITNFIFS</sequence>
<dbReference type="PANTHER" id="PTHR35149:SF1">
    <property type="entry name" value="DUF5655 DOMAIN-CONTAINING PROTEIN"/>
    <property type="match status" value="1"/>
</dbReference>
<dbReference type="InterPro" id="IPR004919">
    <property type="entry name" value="GmrSD_N"/>
</dbReference>
<keyword evidence="4" id="KW-1185">Reference proteome</keyword>
<dbReference type="AlphaFoldDB" id="K0DA04"/>
<dbReference type="KEGG" id="lcn:C270_03845"/>
<feature type="domain" description="GmrSD restriction endonucleases N-terminal" evidence="1">
    <location>
        <begin position="16"/>
        <end position="266"/>
    </location>
</feature>
<dbReference type="PATRIC" id="fig|1229758.3.peg.768"/>
<protein>
    <recommendedName>
        <fullName evidence="5">DUF262 domain-containing protein</fullName>
    </recommendedName>
</protein>
<organism evidence="3 4">
    <name type="scientific">Leuconostoc carnosum (strain JB16)</name>
    <dbReference type="NCBI Taxonomy" id="1229758"/>
    <lineage>
        <taxon>Bacteria</taxon>
        <taxon>Bacillati</taxon>
        <taxon>Bacillota</taxon>
        <taxon>Bacilli</taxon>
        <taxon>Lactobacillales</taxon>
        <taxon>Lactobacillaceae</taxon>
        <taxon>Leuconostoc</taxon>
    </lineage>
</organism>
<dbReference type="eggNOG" id="COG1479">
    <property type="taxonomic scope" value="Bacteria"/>
</dbReference>
<evidence type="ECO:0008006" key="5">
    <source>
        <dbReference type="Google" id="ProtNLM"/>
    </source>
</evidence>
<feature type="domain" description="GmrSD restriction endonucleases C-terminal" evidence="2">
    <location>
        <begin position="444"/>
        <end position="577"/>
    </location>
</feature>
<dbReference type="EMBL" id="CP003851">
    <property type="protein sequence ID" value="AFT81680.1"/>
    <property type="molecule type" value="Genomic_DNA"/>
</dbReference>